<dbReference type="PANTHER" id="PTHR43861">
    <property type="entry name" value="TRANS-ACONITATE 2-METHYLTRANSFERASE-RELATED"/>
    <property type="match status" value="1"/>
</dbReference>
<name>A0ABV2K0L1_9GAMM</name>
<dbReference type="EMBL" id="JBEPMU010000006">
    <property type="protein sequence ID" value="MET3654347.1"/>
    <property type="molecule type" value="Genomic_DNA"/>
</dbReference>
<keyword evidence="2" id="KW-0808">Transferase</keyword>
<keyword evidence="2" id="KW-0489">Methyltransferase</keyword>
<evidence type="ECO:0000313" key="2">
    <source>
        <dbReference type="EMBL" id="MET3654347.1"/>
    </source>
</evidence>
<dbReference type="GO" id="GO:0008168">
    <property type="term" value="F:methyltransferase activity"/>
    <property type="evidence" value="ECO:0007669"/>
    <property type="project" value="UniProtKB-KW"/>
</dbReference>
<dbReference type="PANTHER" id="PTHR43861:SF1">
    <property type="entry name" value="TRANS-ACONITATE 2-METHYLTRANSFERASE"/>
    <property type="match status" value="1"/>
</dbReference>
<dbReference type="CDD" id="cd02440">
    <property type="entry name" value="AdoMet_MTases"/>
    <property type="match status" value="1"/>
</dbReference>
<accession>A0ABV2K0L1</accession>
<protein>
    <submittedName>
        <fullName evidence="2">SAM-dependent methyltransferase</fullName>
    </submittedName>
</protein>
<feature type="domain" description="Methyltransferase type 11" evidence="1">
    <location>
        <begin position="50"/>
        <end position="143"/>
    </location>
</feature>
<keyword evidence="3" id="KW-1185">Reference proteome</keyword>
<sequence>MTQMTTASGLLGDTPSRDYTGKLRLFNAFAEPEIRQAIASLALQPGMRVLDAGCGTGEALRWLVEEVGPSGEVIGMDLAMPHIRAAHTIGDRSLLIQGNIVDPPIAPASVDLVWSVNVINHLRSPIAGLQSLMRLIRPGGRVALGQSSLLPDMYFAWDSRLERLVNEAVRQYYRDRYQLDERELTSIRAIAGLLREAGLRHVRVRTFMIERLAPLRGEDANYLLEAIFRGTWGPRLQPYLASSDHEEVMRLCDPDHRDFALRRPDFHFLQSFTLAVGDI</sequence>
<dbReference type="Gene3D" id="3.40.50.150">
    <property type="entry name" value="Vaccinia Virus protein VP39"/>
    <property type="match status" value="1"/>
</dbReference>
<organism evidence="2 3">
    <name type="scientific">Dyella japonica</name>
    <dbReference type="NCBI Taxonomy" id="231455"/>
    <lineage>
        <taxon>Bacteria</taxon>
        <taxon>Pseudomonadati</taxon>
        <taxon>Pseudomonadota</taxon>
        <taxon>Gammaproteobacteria</taxon>
        <taxon>Lysobacterales</taxon>
        <taxon>Rhodanobacteraceae</taxon>
        <taxon>Dyella</taxon>
    </lineage>
</organism>
<dbReference type="RefSeq" id="WP_354015702.1">
    <property type="nucleotide sequence ID" value="NZ_JBEPMU010000006.1"/>
</dbReference>
<comment type="caution">
    <text evidence="2">The sequence shown here is derived from an EMBL/GenBank/DDBJ whole genome shotgun (WGS) entry which is preliminary data.</text>
</comment>
<gene>
    <name evidence="2" type="ORF">ABIC75_004085</name>
</gene>
<proteinExistence type="predicted"/>
<dbReference type="SUPFAM" id="SSF53335">
    <property type="entry name" value="S-adenosyl-L-methionine-dependent methyltransferases"/>
    <property type="match status" value="1"/>
</dbReference>
<dbReference type="InterPro" id="IPR013216">
    <property type="entry name" value="Methyltransf_11"/>
</dbReference>
<dbReference type="InterPro" id="IPR029063">
    <property type="entry name" value="SAM-dependent_MTases_sf"/>
</dbReference>
<evidence type="ECO:0000259" key="1">
    <source>
        <dbReference type="Pfam" id="PF08241"/>
    </source>
</evidence>
<dbReference type="Pfam" id="PF08241">
    <property type="entry name" value="Methyltransf_11"/>
    <property type="match status" value="1"/>
</dbReference>
<dbReference type="Proteomes" id="UP001549184">
    <property type="component" value="Unassembled WGS sequence"/>
</dbReference>
<dbReference type="GO" id="GO:0032259">
    <property type="term" value="P:methylation"/>
    <property type="evidence" value="ECO:0007669"/>
    <property type="project" value="UniProtKB-KW"/>
</dbReference>
<evidence type="ECO:0000313" key="3">
    <source>
        <dbReference type="Proteomes" id="UP001549184"/>
    </source>
</evidence>
<reference evidence="2 3" key="1">
    <citation type="submission" date="2024-06" db="EMBL/GenBank/DDBJ databases">
        <title>Sorghum-associated microbial communities from plants grown in Nebraska, USA.</title>
        <authorList>
            <person name="Schachtman D."/>
        </authorList>
    </citation>
    <scope>NUCLEOTIDE SEQUENCE [LARGE SCALE GENOMIC DNA]</scope>
    <source>
        <strain evidence="2 3">1073</strain>
    </source>
</reference>